<dbReference type="NCBIfam" id="TIGR01443">
    <property type="entry name" value="intein_Cterm"/>
    <property type="match status" value="1"/>
</dbReference>
<comment type="caution">
    <text evidence="2">The sequence shown here is derived from an EMBL/GenBank/DDBJ whole genome shotgun (WGS) entry which is preliminary data.</text>
</comment>
<evidence type="ECO:0000259" key="1">
    <source>
        <dbReference type="SMART" id="SM00305"/>
    </source>
</evidence>
<name>A0A0F9RPI4_9ZZZZ</name>
<dbReference type="Gene3D" id="3.30.420.280">
    <property type="match status" value="1"/>
</dbReference>
<dbReference type="SMART" id="SM00305">
    <property type="entry name" value="HintC"/>
    <property type="match status" value="1"/>
</dbReference>
<dbReference type="InterPro" id="IPR036844">
    <property type="entry name" value="Hint_dom_sf"/>
</dbReference>
<dbReference type="Gene3D" id="2.170.16.10">
    <property type="entry name" value="Hedgehog/Intein (Hint) domain"/>
    <property type="match status" value="2"/>
</dbReference>
<dbReference type="GO" id="GO:0016539">
    <property type="term" value="P:intein-mediated protein splicing"/>
    <property type="evidence" value="ECO:0007669"/>
    <property type="project" value="InterPro"/>
</dbReference>
<dbReference type="PROSITE" id="PS50817">
    <property type="entry name" value="INTEIN_N_TER"/>
    <property type="match status" value="1"/>
</dbReference>
<dbReference type="SUPFAM" id="SSF51294">
    <property type="entry name" value="Hedgehog/intein (Hint) domain"/>
    <property type="match status" value="1"/>
</dbReference>
<dbReference type="Gene3D" id="3.40.50.300">
    <property type="entry name" value="P-loop containing nucleotide triphosphate hydrolases"/>
    <property type="match status" value="1"/>
</dbReference>
<dbReference type="CDD" id="cd00081">
    <property type="entry name" value="Hint"/>
    <property type="match status" value="2"/>
</dbReference>
<dbReference type="NCBIfam" id="TIGR01445">
    <property type="entry name" value="intein_Nterm"/>
    <property type="match status" value="1"/>
</dbReference>
<dbReference type="InterPro" id="IPR030934">
    <property type="entry name" value="Intein_C"/>
</dbReference>
<dbReference type="EMBL" id="LAZR01000836">
    <property type="protein sequence ID" value="KKN56629.1"/>
    <property type="molecule type" value="Genomic_DNA"/>
</dbReference>
<protein>
    <recommendedName>
        <fullName evidence="1">Hint domain-containing protein</fullName>
    </recommendedName>
</protein>
<dbReference type="AlphaFoldDB" id="A0A0F9RPI4"/>
<sequence length="1013" mass="118079">MSKKIKKSSTERLANGIMEFNNMSKDVYNRDSKKHNETINNIVEEFLSREDQAQYYDALFNSFIENGIRYPDILHFYIRLFLGHYIPRKNFCRDHVSPFTFMCDMFFEKTRNSIAFANRIGGKTTNMAILNHLDMAFKPGCEIASAGAIKEQASKCYRYFVGFHNRNDYLAELIMPRKPPTMKNTFYTNGAFLEVITGTIAGFNSPHPHKVRIDEVELMAWDVLQEGLSMVMTTESYVTQKDIMAQNVLSCITGDTLIDVPRDKRNYPDGVPLMELKKQFDNGKELYAYCFSHRANRFTLKKIKNIWKTKTDKVYKLTYKDGDIEYSLKATEDHLILLKNGEYKQINELKKNDSLMCFNRKLKGNYHYIDLSEKGKHSKYVPEYYYVYGKTSGIWPSKKEHIHHKDFDSYNDLPDNLQKLIINDHMEIHANCPSTKKQLKENGRILGQWVKDFWEKGDPKEQEKRRKILSENGKQLWIDDYEKMCLASQKGHTEEARIKRSNSLKGQLAGDKNPMFGISYEDHPKGFLGGEHTKKAIDKIRIGTIKNNLLRGITKVNDLIENFDIISMYENQGLSLSKIVNITGYTDGIIKRALESLGIKIRTKSEQSKMQWQFIERDDYLSNRMRKAANIRHHGINNNNHEVVSVEYAGIEDVYDIEVEDHHNFVVAGGIVLHNSTRKSEAGTMQRLLEMASKEKRKRGGYKIYKWCIWEVLEKCDRECIDDEYWGACAAYEVCKGRAHSCEGYFKIDDFIDKVVTLDKDTWEAQWECKRPSRELFVYGKYWNKDKHMIRRPQKTEEKTDKHFVEDPYYIGAIDFGSSPGHPFVYKEYLLDVEKFKKEVEESEYDEMIRSKITFYVSYEYRSGGDTMEAHAEKIKASPNYSPYMPIFADPSAKQSRIDLEELYGVATLEADNAVVDGIDKVRAHLQFAGNKAYFYMMDDYLDCDEIELVGSDVEFAQYKFKRTQDGKVNQKEPMKMDDHGMDCDRYAVSSVIPYLKEEFQPIWEESTGGFWS</sequence>
<evidence type="ECO:0000313" key="2">
    <source>
        <dbReference type="EMBL" id="KKN56629.1"/>
    </source>
</evidence>
<feature type="domain" description="Hint" evidence="1">
    <location>
        <begin position="637"/>
        <end position="681"/>
    </location>
</feature>
<accession>A0A0F9RPI4</accession>
<gene>
    <name evidence="2" type="ORF">LCGC14_0570410</name>
</gene>
<dbReference type="PROSITE" id="PS50818">
    <property type="entry name" value="INTEIN_C_TER"/>
    <property type="match status" value="1"/>
</dbReference>
<reference evidence="2" key="1">
    <citation type="journal article" date="2015" name="Nature">
        <title>Complex archaea that bridge the gap between prokaryotes and eukaryotes.</title>
        <authorList>
            <person name="Spang A."/>
            <person name="Saw J.H."/>
            <person name="Jorgensen S.L."/>
            <person name="Zaremba-Niedzwiedzka K."/>
            <person name="Martijn J."/>
            <person name="Lind A.E."/>
            <person name="van Eijk R."/>
            <person name="Schleper C."/>
            <person name="Guy L."/>
            <person name="Ettema T.J."/>
        </authorList>
    </citation>
    <scope>NUCLEOTIDE SEQUENCE</scope>
</reference>
<organism evidence="2">
    <name type="scientific">marine sediment metagenome</name>
    <dbReference type="NCBI Taxonomy" id="412755"/>
    <lineage>
        <taxon>unclassified sequences</taxon>
        <taxon>metagenomes</taxon>
        <taxon>ecological metagenomes</taxon>
    </lineage>
</organism>
<dbReference type="Pfam" id="PF14890">
    <property type="entry name" value="Intein_splicing"/>
    <property type="match status" value="1"/>
</dbReference>
<dbReference type="InterPro" id="IPR006141">
    <property type="entry name" value="Intein_N"/>
</dbReference>
<dbReference type="InterPro" id="IPR027417">
    <property type="entry name" value="P-loop_NTPase"/>
</dbReference>
<dbReference type="InterPro" id="IPR003586">
    <property type="entry name" value="Hint_dom_C"/>
</dbReference>
<proteinExistence type="predicted"/>